<sequence>MSRCSIVPPHMLRRMADSGDERLAATARATLQLTEDRSAARQGLRGVATQPTTSTPFPPQEARGDATGPQRTVHDAGGTQTLPGEVVRGEGDPATGDEAADQAYDGLGETWALWQEEYGRNSLDGQGLPLLATVHYGQAYDNAFWDGSQMVFGDGDGEVFLSFTRSLDVIGHELAHGTTQYTSGLNYQGQSGALNEHVSDVFGVLVKQRALGQDAGTADWLIGAELLAEGVQGRALRSMAEPGSAYDDPRLGTDPQPGHMRDYVETTEDNGGVHINSGIPNKAFHVLATSLGGNAWGDPGQIWFDTITGDISADCDFVTFAGLTIDAATARFGEEAEQTRAVRQAWQQVGVLGGDGGGAVGPDGTGTDGQAPAPADETDETSGADGSAEVPPGAEVTVRRTGGVAGVAQERRVRLDEMPDGDARSYQSLLQQPQELQRMAAQTPQRPDGFCYGLTCEQPPLDVSIPEPVLPAETRSLFERTLRRDQQSG</sequence>
<feature type="active site" description="Proton donor" evidence="7">
    <location>
        <position position="274"/>
    </location>
</feature>
<dbReference type="Proteomes" id="UP000592181">
    <property type="component" value="Unassembled WGS sequence"/>
</dbReference>
<dbReference type="SUPFAM" id="SSF55486">
    <property type="entry name" value="Metalloproteases ('zincins'), catalytic domain"/>
    <property type="match status" value="1"/>
</dbReference>
<dbReference type="GO" id="GO:0006508">
    <property type="term" value="P:proteolysis"/>
    <property type="evidence" value="ECO:0007669"/>
    <property type="project" value="UniProtKB-KW"/>
</dbReference>
<name>A0A852X774_9MICO</name>
<dbReference type="Pfam" id="PF02868">
    <property type="entry name" value="Peptidase_M4_C"/>
    <property type="match status" value="1"/>
</dbReference>
<dbReference type="InterPro" id="IPR023612">
    <property type="entry name" value="Peptidase_M4"/>
</dbReference>
<dbReference type="GO" id="GO:0004222">
    <property type="term" value="F:metalloendopeptidase activity"/>
    <property type="evidence" value="ECO:0007669"/>
    <property type="project" value="UniProtKB-UniRule"/>
</dbReference>
<dbReference type="AlphaFoldDB" id="A0A852X774"/>
<dbReference type="EC" id="3.4.24.-" evidence="8"/>
<evidence type="ECO:0000256" key="1">
    <source>
        <dbReference type="ARBA" id="ARBA00009388"/>
    </source>
</evidence>
<protein>
    <recommendedName>
        <fullName evidence="8">Neutral metalloproteinase</fullName>
        <ecNumber evidence="8">3.4.24.-</ecNumber>
    </recommendedName>
</protein>
<feature type="domain" description="Peptidase M4" evidence="10">
    <location>
        <begin position="83"/>
        <end position="180"/>
    </location>
</feature>
<evidence type="ECO:0000313" key="12">
    <source>
        <dbReference type="EMBL" id="NYG36114.1"/>
    </source>
</evidence>
<evidence type="ECO:0000256" key="2">
    <source>
        <dbReference type="ARBA" id="ARBA00022670"/>
    </source>
</evidence>
<evidence type="ECO:0000256" key="5">
    <source>
        <dbReference type="ARBA" id="ARBA00022833"/>
    </source>
</evidence>
<dbReference type="PANTHER" id="PTHR43579:SF1">
    <property type="entry name" value="NEUTRAL METALLOPROTEINASE"/>
    <property type="match status" value="1"/>
</dbReference>
<comment type="caution">
    <text evidence="12">The sequence shown here is derived from an EMBL/GenBank/DDBJ whole genome shotgun (WGS) entry which is preliminary data.</text>
</comment>
<comment type="function">
    <text evidence="8">Extracellular zinc metalloprotease.</text>
</comment>
<dbReference type="PANTHER" id="PTHR43579">
    <property type="match status" value="1"/>
</dbReference>
<dbReference type="InterPro" id="IPR027268">
    <property type="entry name" value="Peptidase_M4/M1_CTD_sf"/>
</dbReference>
<dbReference type="GO" id="GO:0005576">
    <property type="term" value="C:extracellular region"/>
    <property type="evidence" value="ECO:0007669"/>
    <property type="project" value="UniProtKB-SubCell"/>
</dbReference>
<feature type="domain" description="Peptidase M4 C-terminal" evidence="11">
    <location>
        <begin position="183"/>
        <end position="351"/>
    </location>
</feature>
<evidence type="ECO:0000256" key="8">
    <source>
        <dbReference type="RuleBase" id="RU366073"/>
    </source>
</evidence>
<feature type="active site" evidence="7">
    <location>
        <position position="173"/>
    </location>
</feature>
<dbReference type="RefSeq" id="WP_179461674.1">
    <property type="nucleotide sequence ID" value="NZ_JACBZX010000001.1"/>
</dbReference>
<evidence type="ECO:0000313" key="13">
    <source>
        <dbReference type="Proteomes" id="UP000592181"/>
    </source>
</evidence>
<dbReference type="EMBL" id="JACBZX010000001">
    <property type="protein sequence ID" value="NYG36114.1"/>
    <property type="molecule type" value="Genomic_DNA"/>
</dbReference>
<dbReference type="InterPro" id="IPR049457">
    <property type="entry name" value="Emfourin"/>
</dbReference>
<comment type="subcellular location">
    <subcellularLocation>
        <location evidence="8">Secreted</location>
    </subcellularLocation>
</comment>
<evidence type="ECO:0000256" key="3">
    <source>
        <dbReference type="ARBA" id="ARBA00022723"/>
    </source>
</evidence>
<dbReference type="GO" id="GO:0046872">
    <property type="term" value="F:metal ion binding"/>
    <property type="evidence" value="ECO:0007669"/>
    <property type="project" value="UniProtKB-UniRule"/>
</dbReference>
<proteinExistence type="inferred from homology"/>
<keyword evidence="13" id="KW-1185">Reference proteome</keyword>
<feature type="compositionally biased region" description="Gly residues" evidence="9">
    <location>
        <begin position="353"/>
        <end position="367"/>
    </location>
</feature>
<organism evidence="12 13">
    <name type="scientific">Janibacter alkaliphilus</name>
    <dbReference type="NCBI Taxonomy" id="1069963"/>
    <lineage>
        <taxon>Bacteria</taxon>
        <taxon>Bacillati</taxon>
        <taxon>Actinomycetota</taxon>
        <taxon>Actinomycetes</taxon>
        <taxon>Micrococcales</taxon>
        <taxon>Intrasporangiaceae</taxon>
        <taxon>Janibacter</taxon>
    </lineage>
</organism>
<evidence type="ECO:0000256" key="4">
    <source>
        <dbReference type="ARBA" id="ARBA00022801"/>
    </source>
</evidence>
<keyword evidence="6 8" id="KW-0482">Metalloprotease</keyword>
<dbReference type="Gene3D" id="3.10.170.10">
    <property type="match status" value="1"/>
</dbReference>
<dbReference type="InterPro" id="IPR052759">
    <property type="entry name" value="Metalloprotease_M4"/>
</dbReference>
<dbReference type="Pfam" id="PF20242">
    <property type="entry name" value="Emfourin"/>
    <property type="match status" value="1"/>
</dbReference>
<dbReference type="PRINTS" id="PR00730">
    <property type="entry name" value="THERMOLYSIN"/>
</dbReference>
<accession>A0A852X774</accession>
<feature type="region of interest" description="Disordered" evidence="9">
    <location>
        <begin position="353"/>
        <end position="393"/>
    </location>
</feature>
<reference evidence="12 13" key="1">
    <citation type="submission" date="2020-07" db="EMBL/GenBank/DDBJ databases">
        <title>Sequencing the genomes of 1000 actinobacteria strains.</title>
        <authorList>
            <person name="Klenk H.-P."/>
        </authorList>
    </citation>
    <scope>NUCLEOTIDE SEQUENCE [LARGE SCALE GENOMIC DNA]</scope>
    <source>
        <strain evidence="12 13">DSM 24723</strain>
    </source>
</reference>
<dbReference type="Gene3D" id="1.10.390.10">
    <property type="entry name" value="Neutral Protease Domain 2"/>
    <property type="match status" value="1"/>
</dbReference>
<evidence type="ECO:0000256" key="9">
    <source>
        <dbReference type="SAM" id="MobiDB-lite"/>
    </source>
</evidence>
<evidence type="ECO:0000259" key="10">
    <source>
        <dbReference type="Pfam" id="PF01447"/>
    </source>
</evidence>
<evidence type="ECO:0000259" key="11">
    <source>
        <dbReference type="Pfam" id="PF02868"/>
    </source>
</evidence>
<dbReference type="CDD" id="cd09597">
    <property type="entry name" value="M4_TLP"/>
    <property type="match status" value="1"/>
</dbReference>
<keyword evidence="8" id="KW-0964">Secreted</keyword>
<evidence type="ECO:0000256" key="6">
    <source>
        <dbReference type="ARBA" id="ARBA00023049"/>
    </source>
</evidence>
<keyword evidence="3" id="KW-0479">Metal-binding</keyword>
<keyword evidence="4 8" id="KW-0378">Hydrolase</keyword>
<dbReference type="InterPro" id="IPR013856">
    <property type="entry name" value="Peptidase_M4_domain"/>
</dbReference>
<keyword evidence="2 8" id="KW-0645">Protease</keyword>
<keyword evidence="5 8" id="KW-0862">Zinc</keyword>
<gene>
    <name evidence="12" type="ORF">BJY28_000583</name>
</gene>
<dbReference type="Pfam" id="PF01447">
    <property type="entry name" value="Peptidase_M4"/>
    <property type="match status" value="1"/>
</dbReference>
<dbReference type="InterPro" id="IPR001570">
    <property type="entry name" value="Peptidase_M4_C_domain"/>
</dbReference>
<feature type="region of interest" description="Disordered" evidence="9">
    <location>
        <begin position="36"/>
        <end position="86"/>
    </location>
</feature>
<comment type="similarity">
    <text evidence="1 8">Belongs to the peptidase M4 family.</text>
</comment>
<comment type="cofactor">
    <cofactor evidence="8">
        <name>Zn(2+)</name>
        <dbReference type="ChEBI" id="CHEBI:29105"/>
    </cofactor>
</comment>
<evidence type="ECO:0000256" key="7">
    <source>
        <dbReference type="PIRSR" id="PIRSR623612-1"/>
    </source>
</evidence>